<feature type="compositionally biased region" description="Low complexity" evidence="6">
    <location>
        <begin position="1"/>
        <end position="11"/>
    </location>
</feature>
<dbReference type="Pfam" id="PF12821">
    <property type="entry name" value="ThrE_2"/>
    <property type="match status" value="1"/>
</dbReference>
<feature type="compositionally biased region" description="Polar residues" evidence="6">
    <location>
        <begin position="323"/>
        <end position="337"/>
    </location>
</feature>
<dbReference type="InterPro" id="IPR024528">
    <property type="entry name" value="ThrE_2"/>
</dbReference>
<feature type="transmembrane region" description="Helical" evidence="7">
    <location>
        <begin position="1070"/>
        <end position="1088"/>
    </location>
</feature>
<feature type="compositionally biased region" description="Basic and acidic residues" evidence="6">
    <location>
        <begin position="347"/>
        <end position="358"/>
    </location>
</feature>
<comment type="subcellular location">
    <subcellularLocation>
        <location evidence="1">Membrane</location>
        <topology evidence="1">Multi-pass membrane protein</topology>
    </subcellularLocation>
</comment>
<feature type="region of interest" description="Disordered" evidence="6">
    <location>
        <begin position="494"/>
        <end position="582"/>
    </location>
</feature>
<feature type="domain" description="Threonine/Serine exporter ThrE" evidence="9">
    <location>
        <begin position="971"/>
        <end position="1085"/>
    </location>
</feature>
<evidence type="ECO:0000256" key="5">
    <source>
        <dbReference type="ARBA" id="ARBA00034125"/>
    </source>
</evidence>
<evidence type="ECO:0000256" key="4">
    <source>
        <dbReference type="ARBA" id="ARBA00023136"/>
    </source>
</evidence>
<dbReference type="PANTHER" id="PTHR31082:SF4">
    <property type="entry name" value="PHEROMONE-REGULATED MEMBRANE PROTEIN 10"/>
    <property type="match status" value="1"/>
</dbReference>
<feature type="transmembrane region" description="Helical" evidence="7">
    <location>
        <begin position="946"/>
        <end position="963"/>
    </location>
</feature>
<feature type="transmembrane region" description="Helical" evidence="7">
    <location>
        <begin position="893"/>
        <end position="914"/>
    </location>
</feature>
<evidence type="ECO:0000256" key="7">
    <source>
        <dbReference type="SAM" id="Phobius"/>
    </source>
</evidence>
<dbReference type="PANTHER" id="PTHR31082">
    <property type="entry name" value="PHEROMONE-REGULATED MEMBRANE PROTEIN 10"/>
    <property type="match status" value="1"/>
</dbReference>
<reference evidence="10 11" key="1">
    <citation type="journal article" date="2024" name="bioRxiv">
        <title>Comparative genomics of Cryptococcus and Kwoniella reveals pathogenesis evolution and contrasting karyotype dynamics via intercentromeric recombination or chromosome fusion.</title>
        <authorList>
            <person name="Coelho M.A."/>
            <person name="David-Palma M."/>
            <person name="Shea T."/>
            <person name="Bowers K."/>
            <person name="McGinley-Smith S."/>
            <person name="Mohammad A.W."/>
            <person name="Gnirke A."/>
            <person name="Yurkov A.M."/>
            <person name="Nowrousian M."/>
            <person name="Sun S."/>
            <person name="Cuomo C.A."/>
            <person name="Heitman J."/>
        </authorList>
    </citation>
    <scope>NUCLEOTIDE SEQUENCE [LARGE SCALE GENOMIC DNA]</scope>
    <source>
        <strain evidence="10 11">CBS 13917</strain>
    </source>
</reference>
<comment type="similarity">
    <text evidence="5">Belongs to the ThrE exporter (TC 2.A.79) family.</text>
</comment>
<name>A0AAW0YRU0_9TREE</name>
<feature type="compositionally biased region" description="Polar residues" evidence="6">
    <location>
        <begin position="108"/>
        <end position="118"/>
    </location>
</feature>
<feature type="compositionally biased region" description="Basic and acidic residues" evidence="6">
    <location>
        <begin position="536"/>
        <end position="545"/>
    </location>
</feature>
<dbReference type="Pfam" id="PF06738">
    <property type="entry name" value="ThrE"/>
    <property type="match status" value="1"/>
</dbReference>
<feature type="compositionally biased region" description="Low complexity" evidence="6">
    <location>
        <begin position="398"/>
        <end position="409"/>
    </location>
</feature>
<evidence type="ECO:0000256" key="1">
    <source>
        <dbReference type="ARBA" id="ARBA00004141"/>
    </source>
</evidence>
<dbReference type="EMBL" id="JBCAWK010000005">
    <property type="protein sequence ID" value="KAK8858543.1"/>
    <property type="molecule type" value="Genomic_DNA"/>
</dbReference>
<feature type="compositionally biased region" description="Low complexity" evidence="6">
    <location>
        <begin position="612"/>
        <end position="621"/>
    </location>
</feature>
<proteinExistence type="inferred from homology"/>
<dbReference type="Proteomes" id="UP001388673">
    <property type="component" value="Unassembled WGS sequence"/>
</dbReference>
<feature type="compositionally biased region" description="Basic and acidic residues" evidence="6">
    <location>
        <begin position="262"/>
        <end position="277"/>
    </location>
</feature>
<evidence type="ECO:0008006" key="12">
    <source>
        <dbReference type="Google" id="ProtNLM"/>
    </source>
</evidence>
<protein>
    <recommendedName>
        <fullName evidence="12">Pheromone-regulated membrane protein 10</fullName>
    </recommendedName>
</protein>
<feature type="compositionally biased region" description="Low complexity" evidence="6">
    <location>
        <begin position="517"/>
        <end position="527"/>
    </location>
</feature>
<keyword evidence="4 7" id="KW-0472">Membrane</keyword>
<feature type="region of interest" description="Disordered" evidence="6">
    <location>
        <begin position="611"/>
        <end position="630"/>
    </location>
</feature>
<evidence type="ECO:0000256" key="3">
    <source>
        <dbReference type="ARBA" id="ARBA00022989"/>
    </source>
</evidence>
<evidence type="ECO:0000256" key="2">
    <source>
        <dbReference type="ARBA" id="ARBA00022692"/>
    </source>
</evidence>
<organism evidence="10 11">
    <name type="scientific">Kwoniella newhampshirensis</name>
    <dbReference type="NCBI Taxonomy" id="1651941"/>
    <lineage>
        <taxon>Eukaryota</taxon>
        <taxon>Fungi</taxon>
        <taxon>Dikarya</taxon>
        <taxon>Basidiomycota</taxon>
        <taxon>Agaricomycotina</taxon>
        <taxon>Tremellomycetes</taxon>
        <taxon>Tremellales</taxon>
        <taxon>Cryptococcaceae</taxon>
        <taxon>Kwoniella</taxon>
    </lineage>
</organism>
<evidence type="ECO:0000313" key="10">
    <source>
        <dbReference type="EMBL" id="KAK8858543.1"/>
    </source>
</evidence>
<keyword evidence="3 7" id="KW-1133">Transmembrane helix</keyword>
<feature type="domain" description="Threonine/serine exporter-like N-terminal" evidence="8">
    <location>
        <begin position="675"/>
        <end position="913"/>
    </location>
</feature>
<dbReference type="AlphaFoldDB" id="A0AAW0YRU0"/>
<dbReference type="InterPro" id="IPR010619">
    <property type="entry name" value="ThrE-like_N"/>
</dbReference>
<evidence type="ECO:0000259" key="8">
    <source>
        <dbReference type="Pfam" id="PF06738"/>
    </source>
</evidence>
<dbReference type="InterPro" id="IPR051361">
    <property type="entry name" value="ThrE/Ser_Exporter"/>
</dbReference>
<evidence type="ECO:0000256" key="6">
    <source>
        <dbReference type="SAM" id="MobiDB-lite"/>
    </source>
</evidence>
<feature type="compositionally biased region" description="Basic and acidic residues" evidence="6">
    <location>
        <begin position="119"/>
        <end position="133"/>
    </location>
</feature>
<feature type="transmembrane region" description="Helical" evidence="7">
    <location>
        <begin position="857"/>
        <end position="881"/>
    </location>
</feature>
<dbReference type="GO" id="GO:0022857">
    <property type="term" value="F:transmembrane transporter activity"/>
    <property type="evidence" value="ECO:0007669"/>
    <property type="project" value="InterPro"/>
</dbReference>
<sequence>MSIPDNPFETTPQPPPPALQINTAPGTPPFNSANRDSTSPISRSPSPLSNNASPHSTNISPRGDGMTTSAPSGRLAPPGGPGQKTPRRVQWTSDSHIVQLHPVEALPSPQTLDSSNIDQFRDALEQHRRDSIRRTGRPPSALSVQSSADGSETRQGTDEDYDYRLDVDPPRPELGDRRDSDETNVEEEVFDNGMRDHVPTYIAPGERDGLPNIPQQADVNETDAARELVRAHTGKWGVLRRRVRGAGAVRGAFAAAAGGRGHGGDAEKQGEEGRDSQEAFAARYPEPRRPSAAGFSNPPAGGAMPGGASVLSSLLALYGQPQDGMQSGQTSAASSRPTSEDEYSSDEDSRKKKADGAHKSHRHSWMGIGKRPLSSDPPSNTTPGEVQVHDEPHPANVAAHEAAAHAAAEQGGDLALRPSKSASGAYERSASSPGLGGFFSRAKEQIQYKRPDAAKSGAGVFGALIQNTQNITGAATPAGSSLAPAAKRPGYQLSRYSMPDVNEAPAKPAVWRPPSRPSSRAGSRPGSVHSSTAVSRDGESPKDETFVNIRKKTISSDDLVGMRNQDESGSAKKKRPKSALHLDSLANLPAQAFKEGSKGIKTAEKWLLSAHKTPGGTPPEKGGVDYFSRPLTEDERRRKEWEAEKKRRKKAREARKKQEIFIIQHVAAILARQQFLMKLARALMMFGSPSHRLETQIQATAKVLELNCQVVYLPGTMLLSFGDDATHTSETKFLKQSTGLDLGKLLATHHLYWNVVHDKMSVDQASKDLDVLMTTPVYYTWWQTLIIGAACSAFITVIGFYGSFIDAIMAMPLGATLVGVQMLAARNDMFSNVFEIAIATLISFVSAALASTHVFCYTALVSGGVVLILPGYIVLCGALELASRNITAGAVRIGYSVIYSLFLGFGISIGAVIYEKITSREVLNSANYQCDATHDAAKWYMATPSAYWYFLCCPGYSLFLSLRNQQPLFAKELPIMVLISCAGWTSNHFSSLAFPGRSDMTSAIGSFVVGMLGSLYGRFSNGSSFPVTVTGILFQLPSGLSNGGIFNFAAESSDGSSTAYSDGFQVAEQLVSVAIGLTVGLFVSAAVMHPFGGGRRRGSGIFSF</sequence>
<feature type="transmembrane region" description="Helical" evidence="7">
    <location>
        <begin position="781"/>
        <end position="808"/>
    </location>
</feature>
<evidence type="ECO:0000259" key="9">
    <source>
        <dbReference type="Pfam" id="PF12821"/>
    </source>
</evidence>
<feature type="region of interest" description="Disordered" evidence="6">
    <location>
        <begin position="254"/>
        <end position="438"/>
    </location>
</feature>
<feature type="compositionally biased region" description="Low complexity" evidence="6">
    <location>
        <begin position="298"/>
        <end position="317"/>
    </location>
</feature>
<feature type="transmembrane region" description="Helical" evidence="7">
    <location>
        <begin position="829"/>
        <end position="851"/>
    </location>
</feature>
<accession>A0AAW0YRU0</accession>
<keyword evidence="11" id="KW-1185">Reference proteome</keyword>
<feature type="region of interest" description="Disordered" evidence="6">
    <location>
        <begin position="1"/>
        <end position="215"/>
    </location>
</feature>
<feature type="compositionally biased region" description="Polar residues" evidence="6">
    <location>
        <begin position="20"/>
        <end position="71"/>
    </location>
</feature>
<dbReference type="KEGG" id="kne:92180030"/>
<dbReference type="RefSeq" id="XP_066803384.1">
    <property type="nucleotide sequence ID" value="XM_066945883.1"/>
</dbReference>
<dbReference type="GeneID" id="92180030"/>
<keyword evidence="2 7" id="KW-0812">Transmembrane</keyword>
<gene>
    <name evidence="10" type="ORF">IAR55_002772</name>
</gene>
<comment type="caution">
    <text evidence="10">The sequence shown here is derived from an EMBL/GenBank/DDBJ whole genome shotgun (WGS) entry which is preliminary data.</text>
</comment>
<evidence type="ECO:0000313" key="11">
    <source>
        <dbReference type="Proteomes" id="UP001388673"/>
    </source>
</evidence>
<feature type="compositionally biased region" description="Basic and acidic residues" evidence="6">
    <location>
        <begin position="151"/>
        <end position="181"/>
    </location>
</feature>